<feature type="non-terminal residue" evidence="4">
    <location>
        <position position="1"/>
    </location>
</feature>
<feature type="region of interest" description="Disordered" evidence="3">
    <location>
        <begin position="661"/>
        <end position="706"/>
    </location>
</feature>
<accession>A0A819X6A4</accession>
<dbReference type="Gene3D" id="2.120.10.30">
    <property type="entry name" value="TolB, C-terminal domain"/>
    <property type="match status" value="3"/>
</dbReference>
<organism evidence="4 5">
    <name type="scientific">Adineta steineri</name>
    <dbReference type="NCBI Taxonomy" id="433720"/>
    <lineage>
        <taxon>Eukaryota</taxon>
        <taxon>Metazoa</taxon>
        <taxon>Spiralia</taxon>
        <taxon>Gnathifera</taxon>
        <taxon>Rotifera</taxon>
        <taxon>Eurotatoria</taxon>
        <taxon>Bdelloidea</taxon>
        <taxon>Adinetida</taxon>
        <taxon>Adinetidae</taxon>
        <taxon>Adineta</taxon>
    </lineage>
</organism>
<feature type="repeat" description="NHL" evidence="2">
    <location>
        <begin position="479"/>
        <end position="518"/>
    </location>
</feature>
<proteinExistence type="predicted"/>
<gene>
    <name evidence="4" type="ORF">OKA104_LOCUS37281</name>
</gene>
<dbReference type="Gene3D" id="2.40.10.500">
    <property type="match status" value="2"/>
</dbReference>
<dbReference type="Proteomes" id="UP000663881">
    <property type="component" value="Unassembled WGS sequence"/>
</dbReference>
<evidence type="ECO:0000256" key="3">
    <source>
        <dbReference type="SAM" id="MobiDB-lite"/>
    </source>
</evidence>
<dbReference type="SUPFAM" id="SSF101898">
    <property type="entry name" value="NHL repeat"/>
    <property type="match status" value="2"/>
</dbReference>
<reference evidence="4" key="1">
    <citation type="submission" date="2021-02" db="EMBL/GenBank/DDBJ databases">
        <authorList>
            <person name="Nowell W R."/>
        </authorList>
    </citation>
    <scope>NUCLEOTIDE SEQUENCE</scope>
</reference>
<dbReference type="GO" id="GO:0008270">
    <property type="term" value="F:zinc ion binding"/>
    <property type="evidence" value="ECO:0007669"/>
    <property type="project" value="UniProtKB-KW"/>
</dbReference>
<dbReference type="InterPro" id="IPR001258">
    <property type="entry name" value="NHL_repeat"/>
</dbReference>
<feature type="repeat" description="NHL" evidence="2">
    <location>
        <begin position="245"/>
        <end position="288"/>
    </location>
</feature>
<dbReference type="EMBL" id="CAJOAY010006157">
    <property type="protein sequence ID" value="CAF4131889.1"/>
    <property type="molecule type" value="Genomic_DNA"/>
</dbReference>
<dbReference type="InterPro" id="IPR011042">
    <property type="entry name" value="6-blade_b-propeller_TolB-like"/>
</dbReference>
<evidence type="ECO:0000256" key="1">
    <source>
        <dbReference type="ARBA" id="ARBA00022737"/>
    </source>
</evidence>
<evidence type="ECO:0000313" key="5">
    <source>
        <dbReference type="Proteomes" id="UP000663881"/>
    </source>
</evidence>
<dbReference type="PROSITE" id="PS51125">
    <property type="entry name" value="NHL"/>
    <property type="match status" value="2"/>
</dbReference>
<name>A0A819X6A4_9BILA</name>
<evidence type="ECO:0000256" key="2">
    <source>
        <dbReference type="PROSITE-ProRule" id="PRU00504"/>
    </source>
</evidence>
<sequence>ISYNQPKLCANATWNQAAITFADGTTIGTLPLGIFVNTDNSVYVADRANGRIQMWFNGSTTLTGSYSGGLSTPYSVFVTDNSDVYVDNGNTNYRVDKWGWNSTSSVPAMYMCGQCYGLFVDINNMLYCSLSSYHQVIYKSLTQNLNVWTNVAGVSNTAGSTSTTLHNPYGIFIDKYLNLYVADNGNNRIQKFASGQSNGTTISTGAITLSIPTGVILDSDGYIFIVDNGNNRIIGSGPNGFRCIAACFGSYGSSSSQLYYPQSMSFDSYGNIFVIDQYNQRVQKFLFLSNSCNTTTTITTTAATTMMSIIQTTTASTSVSYSNVISFNQPKFGAYATWDSNGITFANSSTVGTSPYGIFIDTSNTVYVANKANNQIQVWLSGSSIPTRNITSGVTSPYSIFATITGDIYVDNGYTNNRVDKWVSNRNISSSVMQVQGACYDLFIDINNNLYCSMYSQSQVAIKSLNGNSSLWIVAAGTGCSGSTSNTLDNPRGIFVDTSLNLYVADCGNNRVQLFLSGQVTATTVAGSTANGTISLSCPSDVALDGDGYIFIVDSNNNRIIGSGPNGFRCIIACTSTSGSASNQLSNPSTFSFDSCGNIYVTDQSNNRVQQFTLQINNCTIPITTTTTTTTNTTSSSSITTTTTSSTTSSIIATSTTTTATTTSTTNSATTTTTTTTITSTTTSSSSTSSSTTTSSSSTSSSTTTTISSSTTSIIQTTVGESTTQTLEDVFISTVKDSTIMSNTAFITTSQRLNINETCNSPTITLIPGQSSLSSPMSYRRSQDFYISSMIQFNCDGSLSTTKKWTVKNCTSTSCSFEIALNEKVMTTFSELYIPSRTLDYGVYQLTLTVTIVDSPNLKSSSSAYVRITATGITANLVQLGTSMITRGNQQDLLLDPG</sequence>
<feature type="non-terminal residue" evidence="4">
    <location>
        <position position="898"/>
    </location>
</feature>
<dbReference type="Pfam" id="PF01436">
    <property type="entry name" value="NHL"/>
    <property type="match status" value="1"/>
</dbReference>
<dbReference type="AlphaFoldDB" id="A0A819X6A4"/>
<comment type="caution">
    <text evidence="4">The sequence shown here is derived from an EMBL/GenBank/DDBJ whole genome shotgun (WGS) entry which is preliminary data.</text>
</comment>
<dbReference type="CDD" id="cd05819">
    <property type="entry name" value="NHL"/>
    <property type="match status" value="2"/>
</dbReference>
<evidence type="ECO:0000313" key="4">
    <source>
        <dbReference type="EMBL" id="CAF4131889.1"/>
    </source>
</evidence>
<keyword evidence="1" id="KW-0677">Repeat</keyword>
<dbReference type="PANTHER" id="PTHR24104">
    <property type="entry name" value="E3 UBIQUITIN-PROTEIN LIGASE NHLRC1-RELATED"/>
    <property type="match status" value="1"/>
</dbReference>
<protein>
    <recommendedName>
        <fullName evidence="6">NHL repeat containing protein</fullName>
    </recommendedName>
</protein>
<dbReference type="InterPro" id="IPR050952">
    <property type="entry name" value="TRIM-NHL_E3_ligases"/>
</dbReference>
<evidence type="ECO:0008006" key="6">
    <source>
        <dbReference type="Google" id="ProtNLM"/>
    </source>
</evidence>
<dbReference type="PANTHER" id="PTHR24104:SF25">
    <property type="entry name" value="PROTEIN LIN-41"/>
    <property type="match status" value="1"/>
</dbReference>